<evidence type="ECO:0000256" key="3">
    <source>
        <dbReference type="SAM" id="MobiDB-lite"/>
    </source>
</evidence>
<dbReference type="InterPro" id="IPR045864">
    <property type="entry name" value="aa-tRNA-synth_II/BPL/LPL"/>
</dbReference>
<dbReference type="Pfam" id="PF03099">
    <property type="entry name" value="BPL_LplA_LipB"/>
    <property type="match status" value="1"/>
</dbReference>
<protein>
    <recommendedName>
        <fullName evidence="2">biotin--[biotin carboxyl-carrier protein] ligase</fullName>
        <ecNumber evidence="2">6.3.4.15</ecNumber>
    </recommendedName>
</protein>
<dbReference type="InterPro" id="IPR003142">
    <property type="entry name" value="BPL_C"/>
</dbReference>
<dbReference type="PANTHER" id="PTHR12835:SF5">
    <property type="entry name" value="BIOTIN--PROTEIN LIGASE"/>
    <property type="match status" value="1"/>
</dbReference>
<dbReference type="InterPro" id="IPR004143">
    <property type="entry name" value="BPL_LPL_catalytic"/>
</dbReference>
<keyword evidence="1" id="KW-0092">Biotin</keyword>
<dbReference type="Gene3D" id="3.30.930.10">
    <property type="entry name" value="Bira Bifunctional Protein, Domain 2"/>
    <property type="match status" value="1"/>
</dbReference>
<evidence type="ECO:0000313" key="5">
    <source>
        <dbReference type="EMBL" id="QBI20658.1"/>
    </source>
</evidence>
<dbReference type="AlphaFoldDB" id="A0A411YHB6"/>
<dbReference type="RefSeq" id="WP_131155653.1">
    <property type="nucleotide sequence ID" value="NZ_CP036402.1"/>
</dbReference>
<dbReference type="SUPFAM" id="SSF55681">
    <property type="entry name" value="Class II aaRS and biotin synthetases"/>
    <property type="match status" value="1"/>
</dbReference>
<dbReference type="KEGG" id="erz:ER308_14555"/>
<keyword evidence="6" id="KW-1185">Reference proteome</keyword>
<reference evidence="5 6" key="1">
    <citation type="submission" date="2019-01" db="EMBL/GenBank/DDBJ databases">
        <title>Egibacter rhizosphaerae EGI 80759T.</title>
        <authorList>
            <person name="Chen D.-D."/>
            <person name="Tian Y."/>
            <person name="Jiao J.-Y."/>
            <person name="Zhang X.-T."/>
            <person name="Zhang Y.-G."/>
            <person name="Zhang Y."/>
            <person name="Xiao M."/>
            <person name="Shu W.-S."/>
            <person name="Li W.-J."/>
        </authorList>
    </citation>
    <scope>NUCLEOTIDE SEQUENCE [LARGE SCALE GENOMIC DNA]</scope>
    <source>
        <strain evidence="5 6">EGI 80759</strain>
    </source>
</reference>
<evidence type="ECO:0000256" key="2">
    <source>
        <dbReference type="ARBA" id="ARBA00024227"/>
    </source>
</evidence>
<keyword evidence="5" id="KW-0436">Ligase</keyword>
<dbReference type="EC" id="6.3.4.15" evidence="2"/>
<name>A0A411YHB6_9ACTN</name>
<accession>A0A411YHB6</accession>
<dbReference type="Pfam" id="PF02237">
    <property type="entry name" value="BPL_C"/>
    <property type="match status" value="1"/>
</dbReference>
<dbReference type="OrthoDB" id="9807064at2"/>
<evidence type="ECO:0000313" key="6">
    <source>
        <dbReference type="Proteomes" id="UP000291469"/>
    </source>
</evidence>
<dbReference type="PANTHER" id="PTHR12835">
    <property type="entry name" value="BIOTIN PROTEIN LIGASE"/>
    <property type="match status" value="1"/>
</dbReference>
<sequence length="290" mass="30577">MPGPPDGLVRSLTTGSGGLAGFEWHEEVGSTNDLAAEAARRGASEIHLVLADHQVRGRGRRGREWRAPPGSSLTGTFLLRPGDAPVETLPLLAGVVLAEVVDAYLAPARALARERTATAPGANEGTGQERRGGPELGLKWPNDLLLRPGPNHSWTKAAGVLIEREGPAALLGIGCNVDWRGVPRPEGVVATSIAETIGEPVDRWRVLAGLVGVLARRYATWREDPRDTLAAYRDRCVTLGARVRVTGNASDLGDLEGEATGIGDDGRLLVATPRGERAVAAGDVIHLHEA</sequence>
<dbReference type="PROSITE" id="PS51733">
    <property type="entry name" value="BPL_LPL_CATALYTIC"/>
    <property type="match status" value="1"/>
</dbReference>
<dbReference type="GO" id="GO:0005737">
    <property type="term" value="C:cytoplasm"/>
    <property type="evidence" value="ECO:0007669"/>
    <property type="project" value="TreeGrafter"/>
</dbReference>
<proteinExistence type="predicted"/>
<evidence type="ECO:0000256" key="1">
    <source>
        <dbReference type="ARBA" id="ARBA00023267"/>
    </source>
</evidence>
<feature type="domain" description="BPL/LPL catalytic" evidence="4">
    <location>
        <begin position="21"/>
        <end position="222"/>
    </location>
</feature>
<dbReference type="EMBL" id="CP036402">
    <property type="protein sequence ID" value="QBI20658.1"/>
    <property type="molecule type" value="Genomic_DNA"/>
</dbReference>
<evidence type="ECO:0000259" key="4">
    <source>
        <dbReference type="PROSITE" id="PS51733"/>
    </source>
</evidence>
<organism evidence="5 6">
    <name type="scientific">Egibacter rhizosphaerae</name>
    <dbReference type="NCBI Taxonomy" id="1670831"/>
    <lineage>
        <taxon>Bacteria</taxon>
        <taxon>Bacillati</taxon>
        <taxon>Actinomycetota</taxon>
        <taxon>Nitriliruptoria</taxon>
        <taxon>Egibacterales</taxon>
        <taxon>Egibacteraceae</taxon>
        <taxon>Egibacter</taxon>
    </lineage>
</organism>
<gene>
    <name evidence="5" type="ORF">ER308_14555</name>
</gene>
<dbReference type="Gene3D" id="2.30.30.100">
    <property type="match status" value="1"/>
</dbReference>
<dbReference type="Proteomes" id="UP000291469">
    <property type="component" value="Chromosome"/>
</dbReference>
<feature type="region of interest" description="Disordered" evidence="3">
    <location>
        <begin position="116"/>
        <end position="135"/>
    </location>
</feature>
<dbReference type="GO" id="GO:0004077">
    <property type="term" value="F:biotin--[biotin carboxyl-carrier protein] ligase activity"/>
    <property type="evidence" value="ECO:0007669"/>
    <property type="project" value="UniProtKB-EC"/>
</dbReference>